<dbReference type="Proteomes" id="UP000501125">
    <property type="component" value="Chromosome"/>
</dbReference>
<keyword evidence="2" id="KW-1185">Reference proteome</keyword>
<reference evidence="1 2" key="1">
    <citation type="journal article" date="2018" name="Sci. Rep.">
        <title>Comprehensive analysis of single molecule sequencing-derived complete genome and whole transcriptome of Hyposidra talaca nuclear polyhedrosis virus.</title>
        <authorList>
            <person name="Nguyen T.T."/>
            <person name="Suryamohan K."/>
            <person name="Kuriakose B."/>
            <person name="Janakiraman V."/>
            <person name="Reichelt M."/>
            <person name="Chaudhuri S."/>
            <person name="Guillory J."/>
            <person name="Divakaran N."/>
            <person name="Rabins P.E."/>
            <person name="Goel R."/>
            <person name="Deka B."/>
            <person name="Sarkar S."/>
            <person name="Ekka P."/>
            <person name="Tsai Y.C."/>
            <person name="Vargas D."/>
            <person name="Santhosh S."/>
            <person name="Mohan S."/>
            <person name="Chin C.S."/>
            <person name="Korlach J."/>
            <person name="Thomas G."/>
            <person name="Babu A."/>
            <person name="Seshagiri S."/>
        </authorList>
    </citation>
    <scope>NUCLEOTIDE SEQUENCE [LARGE SCALE GENOMIC DNA]</scope>
    <source>
        <strain evidence="1 2">HytaNPVIndia001</strain>
    </source>
</reference>
<dbReference type="EMBL" id="MH261376">
    <property type="protein sequence ID" value="AWW14484.1"/>
    <property type="molecule type" value="Genomic_DNA"/>
</dbReference>
<dbReference type="RefSeq" id="YP_010086391.1">
    <property type="nucleotide sequence ID" value="NC_055453.1"/>
</dbReference>
<accession>A0A2Z4HI80</accession>
<protein>
    <submittedName>
        <fullName evidence="1">Uncharacterized protein</fullName>
    </submittedName>
</protein>
<proteinExistence type="predicted"/>
<dbReference type="GeneID" id="65101602"/>
<dbReference type="KEGG" id="vg:65101602"/>
<evidence type="ECO:0000313" key="1">
    <source>
        <dbReference type="EMBL" id="AWW14484.1"/>
    </source>
</evidence>
<evidence type="ECO:0000313" key="2">
    <source>
        <dbReference type="Proteomes" id="UP000501125"/>
    </source>
</evidence>
<name>A0A2Z4HI80_9ABAC</name>
<gene>
    <name evidence="1" type="primary">orf124</name>
    <name evidence="1" type="ORF">HytaNPV_gp124</name>
</gene>
<organism evidence="1 2">
    <name type="scientific">Hyposidra talaca nucleopolyhedrovirus</name>
    <dbReference type="NCBI Taxonomy" id="1070315"/>
    <lineage>
        <taxon>Viruses</taxon>
        <taxon>Viruses incertae sedis</taxon>
        <taxon>Naldaviricetes</taxon>
        <taxon>Lefavirales</taxon>
        <taxon>Baculoviridae</taxon>
        <taxon>Alphabaculovirus</taxon>
        <taxon>Alphabaculovirus hytalacae</taxon>
    </lineage>
</organism>
<sequence length="78" mass="8998">MKNVNELVQESILLAEQFCTIKLYSNATTCFKLAINFLNGVECDTKTNLIDYCQNRIDALRQELESNTLKLKKVVRIK</sequence>